<accession>A0A5C0UFJ8</accession>
<dbReference type="Gene3D" id="3.30.260.10">
    <property type="entry name" value="TCP-1-like chaperonin intermediate domain"/>
    <property type="match status" value="1"/>
</dbReference>
<dbReference type="InterPro" id="IPR027409">
    <property type="entry name" value="GroEL-like_apical_dom_sf"/>
</dbReference>
<dbReference type="NCBIfam" id="NF009489">
    <property type="entry name" value="PRK12851.1"/>
    <property type="match status" value="1"/>
</dbReference>
<evidence type="ECO:0000256" key="9">
    <source>
        <dbReference type="SAM" id="MobiDB-lite"/>
    </source>
</evidence>
<feature type="compositionally biased region" description="Gly residues" evidence="9">
    <location>
        <begin position="538"/>
        <end position="550"/>
    </location>
</feature>
<evidence type="ECO:0000313" key="10">
    <source>
        <dbReference type="EMBL" id="QEK38490.1"/>
    </source>
</evidence>
<dbReference type="SUPFAM" id="SSF52029">
    <property type="entry name" value="GroEL apical domain-like"/>
    <property type="match status" value="1"/>
</dbReference>
<dbReference type="SUPFAM" id="SSF48592">
    <property type="entry name" value="GroEL equatorial domain-like"/>
    <property type="match status" value="1"/>
</dbReference>
<dbReference type="PRINTS" id="PR00298">
    <property type="entry name" value="CHAPERONIN60"/>
</dbReference>
<dbReference type="PANTHER" id="PTHR45633">
    <property type="entry name" value="60 KDA HEAT SHOCK PROTEIN, MITOCHONDRIAL"/>
    <property type="match status" value="1"/>
</dbReference>
<dbReference type="NCBIfam" id="TIGR02348">
    <property type="entry name" value="GroEL"/>
    <property type="match status" value="1"/>
</dbReference>
<comment type="caution">
    <text evidence="6">Lacks conserved residue(s) required for the propagation of feature annotation.</text>
</comment>
<dbReference type="NCBIfam" id="NF009488">
    <property type="entry name" value="PRK12850.1"/>
    <property type="match status" value="1"/>
</dbReference>
<sequence>MAKQLFLDFEARKKIIEGLDEAVNAVKTTLGPKGRHVVMEKSFGSPRVTKDGVTVAKEIEFSDPIKNVGAQFVKEVASKTVDAAGDGTTTASLVLQALVNNGLKVIEAGMNAVEVTKGMHYAAKIIIEHLNKIASPVKGDSDKIKQVATISANGEEEIGRLISEAVAKIGDEGIISVDDGKSTQTELNVVEGMELDRGFVSHHFANTDKQSCELENPYILIYDKKISALPSILQLLENIVKSNRSLLIIAEDVEGIALNTLVFNTLNKVMKVCAIKAPGFGDRKREICEDIAILTGGTLISEEIGRPLDSTQIEHLGQAEKITITKDKTTIIGGKGSEAEIKTRCAAIKNAIESSTSDYDKEKLEERKSKLMNGVAVISVGGITESEQKERKDRVEDAVQAVKAAIEEGILPGGGSALIHASNHLYKSIGSSGFSQAFKAGIDIVQKAISAPLKQNLINAGHDDGEVIVHQIQKSDDLNFGYDVMNEGYGNMMELGIVDPKKSTRSAIEYSVSIATLLLTSGAAIVNEPESKDSASAGGMGMPPMGGGMY</sequence>
<evidence type="ECO:0000256" key="5">
    <source>
        <dbReference type="ARBA" id="ARBA00023235"/>
    </source>
</evidence>
<gene>
    <name evidence="6 10" type="primary">groL</name>
    <name evidence="6" type="synonym">groEL</name>
    <name evidence="10" type="ORF">FZC34_00995</name>
</gene>
<dbReference type="PROSITE" id="PS00296">
    <property type="entry name" value="CHAPERONINS_CPN60"/>
    <property type="match status" value="1"/>
</dbReference>
<feature type="binding site" evidence="6">
    <location>
        <begin position="86"/>
        <end position="90"/>
    </location>
    <ligand>
        <name>ATP</name>
        <dbReference type="ChEBI" id="CHEBI:30616"/>
    </ligand>
</feature>
<dbReference type="Proteomes" id="UP000325004">
    <property type="component" value="Chromosome"/>
</dbReference>
<dbReference type="AlphaFoldDB" id="A0A5C0UFJ8"/>
<dbReference type="Pfam" id="PF00118">
    <property type="entry name" value="Cpn60_TCP1"/>
    <property type="match status" value="1"/>
</dbReference>
<dbReference type="InterPro" id="IPR027413">
    <property type="entry name" value="GROEL-like_equatorial_sf"/>
</dbReference>
<proteinExistence type="inferred from homology"/>
<dbReference type="GO" id="GO:0042026">
    <property type="term" value="P:protein refolding"/>
    <property type="evidence" value="ECO:0007669"/>
    <property type="project" value="UniProtKB-UniRule"/>
</dbReference>
<feature type="binding site" evidence="6">
    <location>
        <position position="50"/>
    </location>
    <ligand>
        <name>ATP</name>
        <dbReference type="ChEBI" id="CHEBI:30616"/>
    </ligand>
</feature>
<dbReference type="GO" id="GO:0005524">
    <property type="term" value="F:ATP binding"/>
    <property type="evidence" value="ECO:0007669"/>
    <property type="project" value="UniProtKB-UniRule"/>
</dbReference>
<keyword evidence="2 6" id="KW-0547">Nucleotide-binding</keyword>
<name>A0A5C0UFJ8_9PROT</name>
<dbReference type="HAMAP" id="MF_00600">
    <property type="entry name" value="CH60"/>
    <property type="match status" value="1"/>
</dbReference>
<dbReference type="GO" id="GO:0051082">
    <property type="term" value="F:unfolded protein binding"/>
    <property type="evidence" value="ECO:0007669"/>
    <property type="project" value="UniProtKB-UniRule"/>
</dbReference>
<feature type="binding site" evidence="6">
    <location>
        <position position="499"/>
    </location>
    <ligand>
        <name>ATP</name>
        <dbReference type="ChEBI" id="CHEBI:30616"/>
    </ligand>
</feature>
<keyword evidence="3 6" id="KW-0067">ATP-binding</keyword>
<comment type="subunit">
    <text evidence="6 8">Forms a cylinder of 14 subunits composed of two heptameric rings stacked back-to-back. Interacts with the co-chaperonin GroES.</text>
</comment>
<keyword evidence="11" id="KW-1185">Reference proteome</keyword>
<protein>
    <recommendedName>
        <fullName evidence="6">Chaperonin GroEL</fullName>
        <ecNumber evidence="6">5.6.1.7</ecNumber>
    </recommendedName>
    <alternativeName>
        <fullName evidence="6">60 kDa chaperonin</fullName>
    </alternativeName>
    <alternativeName>
        <fullName evidence="6">Chaperonin-60</fullName>
        <shortName evidence="6">Cpn60</shortName>
    </alternativeName>
</protein>
<dbReference type="EC" id="5.6.1.7" evidence="6"/>
<dbReference type="InterPro" id="IPR027410">
    <property type="entry name" value="TCP-1-like_intermed_sf"/>
</dbReference>
<dbReference type="OrthoDB" id="9766614at2"/>
<evidence type="ECO:0000256" key="6">
    <source>
        <dbReference type="HAMAP-Rule" id="MF_00600"/>
    </source>
</evidence>
<evidence type="ECO:0000256" key="2">
    <source>
        <dbReference type="ARBA" id="ARBA00022741"/>
    </source>
</evidence>
<keyword evidence="4 6" id="KW-0143">Chaperone</keyword>
<dbReference type="CDD" id="cd03344">
    <property type="entry name" value="GroEL"/>
    <property type="match status" value="1"/>
</dbReference>
<evidence type="ECO:0000256" key="1">
    <source>
        <dbReference type="ARBA" id="ARBA00006607"/>
    </source>
</evidence>
<comment type="function">
    <text evidence="6 8">Together with its co-chaperonin GroES, plays an essential role in assisting protein folding. The GroEL-GroES system forms a nano-cage that allows encapsulation of the non-native substrate proteins and provides a physical environment optimized to promote and accelerate protein folding.</text>
</comment>
<dbReference type="GO" id="GO:0140662">
    <property type="term" value="F:ATP-dependent protein folding chaperone"/>
    <property type="evidence" value="ECO:0007669"/>
    <property type="project" value="InterPro"/>
</dbReference>
<comment type="subcellular location">
    <subcellularLocation>
        <location evidence="6">Cytoplasm</location>
    </subcellularLocation>
</comment>
<dbReference type="GO" id="GO:0016853">
    <property type="term" value="F:isomerase activity"/>
    <property type="evidence" value="ECO:0007669"/>
    <property type="project" value="UniProtKB-KW"/>
</dbReference>
<dbReference type="KEGG" id="cpri:FZC34_00995"/>
<feature type="binding site" evidence="6">
    <location>
        <position position="414"/>
    </location>
    <ligand>
        <name>ATP</name>
        <dbReference type="ChEBI" id="CHEBI:30616"/>
    </ligand>
</feature>
<evidence type="ECO:0000256" key="8">
    <source>
        <dbReference type="RuleBase" id="RU000419"/>
    </source>
</evidence>
<dbReference type="Gene3D" id="3.50.7.10">
    <property type="entry name" value="GroEL"/>
    <property type="match status" value="1"/>
</dbReference>
<dbReference type="EMBL" id="CP043316">
    <property type="protein sequence ID" value="QEK38490.1"/>
    <property type="molecule type" value="Genomic_DNA"/>
</dbReference>
<dbReference type="GO" id="GO:0005737">
    <property type="term" value="C:cytoplasm"/>
    <property type="evidence" value="ECO:0007669"/>
    <property type="project" value="UniProtKB-SubCell"/>
</dbReference>
<evidence type="ECO:0000256" key="3">
    <source>
        <dbReference type="ARBA" id="ARBA00022840"/>
    </source>
</evidence>
<dbReference type="FunFam" id="3.50.7.10:FF:000001">
    <property type="entry name" value="60 kDa chaperonin"/>
    <property type="match status" value="1"/>
</dbReference>
<comment type="similarity">
    <text evidence="1 6 7">Belongs to the chaperonin (HSP60) family.</text>
</comment>
<dbReference type="SUPFAM" id="SSF54849">
    <property type="entry name" value="GroEL-intermediate domain like"/>
    <property type="match status" value="1"/>
</dbReference>
<evidence type="ECO:0000313" key="11">
    <source>
        <dbReference type="Proteomes" id="UP000325004"/>
    </source>
</evidence>
<evidence type="ECO:0000256" key="7">
    <source>
        <dbReference type="RuleBase" id="RU000418"/>
    </source>
</evidence>
<organism evidence="10 11">
    <name type="scientific">Candidatus Cytomitobacter primus</name>
    <dbReference type="NCBI Taxonomy" id="2066024"/>
    <lineage>
        <taxon>Bacteria</taxon>
        <taxon>Pseudomonadati</taxon>
        <taxon>Pseudomonadota</taxon>
        <taxon>Alphaproteobacteria</taxon>
        <taxon>Holosporales</taxon>
        <taxon>Holosporaceae</taxon>
        <taxon>Candidatus Cytomitobacter</taxon>
    </lineage>
</organism>
<dbReference type="NCBIfam" id="NF009487">
    <property type="entry name" value="PRK12849.1"/>
    <property type="match status" value="1"/>
</dbReference>
<dbReference type="InterPro" id="IPR002423">
    <property type="entry name" value="Cpn60/GroEL/TCP-1"/>
</dbReference>
<dbReference type="InterPro" id="IPR018370">
    <property type="entry name" value="Chaperonin_Cpn60_CS"/>
</dbReference>
<feature type="region of interest" description="Disordered" evidence="9">
    <location>
        <begin position="530"/>
        <end position="550"/>
    </location>
</feature>
<dbReference type="InterPro" id="IPR001844">
    <property type="entry name" value="Cpn60/GroEL"/>
</dbReference>
<dbReference type="NCBIfam" id="NF000592">
    <property type="entry name" value="PRK00013.1"/>
    <property type="match status" value="1"/>
</dbReference>
<feature type="binding site" evidence="6">
    <location>
        <begin position="29"/>
        <end position="32"/>
    </location>
    <ligand>
        <name>ATP</name>
        <dbReference type="ChEBI" id="CHEBI:30616"/>
    </ligand>
</feature>
<keyword evidence="5 6" id="KW-0413">Isomerase</keyword>
<dbReference type="RefSeq" id="WP_148971606.1">
    <property type="nucleotide sequence ID" value="NZ_CP043316.1"/>
</dbReference>
<dbReference type="Gene3D" id="1.10.560.10">
    <property type="entry name" value="GroEL-like equatorial domain"/>
    <property type="match status" value="1"/>
</dbReference>
<keyword evidence="6" id="KW-0963">Cytoplasm</keyword>
<reference evidence="10 11" key="1">
    <citation type="submission" date="2019-08" db="EMBL/GenBank/DDBJ databases">
        <title>Highly reduced genomes of protist endosymbionts show evolutionary convergence.</title>
        <authorList>
            <person name="George E."/>
            <person name="Husnik F."/>
            <person name="Tashyreva D."/>
            <person name="Prokopchuk G."/>
            <person name="Horak A."/>
            <person name="Kwong W.K."/>
            <person name="Lukes J."/>
            <person name="Keeling P.J."/>
        </authorList>
    </citation>
    <scope>NUCLEOTIDE SEQUENCE [LARGE SCALE GENOMIC DNA]</scope>
    <source>
        <strain evidence="10">1604LC</strain>
    </source>
</reference>
<evidence type="ECO:0000256" key="4">
    <source>
        <dbReference type="ARBA" id="ARBA00023186"/>
    </source>
</evidence>